<keyword evidence="10 12" id="KW-0560">Oxidoreductase</keyword>
<evidence type="ECO:0000313" key="15">
    <source>
        <dbReference type="Proteomes" id="UP000014408"/>
    </source>
</evidence>
<proteinExistence type="inferred from homology"/>
<dbReference type="EC" id="1.3.3.15" evidence="6 12"/>
<evidence type="ECO:0000256" key="1">
    <source>
        <dbReference type="ARBA" id="ARBA00001755"/>
    </source>
</evidence>
<dbReference type="GO" id="GO:0004729">
    <property type="term" value="F:oxygen-dependent protoporphyrinogen oxidase activity"/>
    <property type="evidence" value="ECO:0007669"/>
    <property type="project" value="UniProtKB-UniRule"/>
</dbReference>
<dbReference type="NCBIfam" id="NF008841">
    <property type="entry name" value="PRK11883.1-1"/>
    <property type="match status" value="1"/>
</dbReference>
<dbReference type="PANTHER" id="PTHR42923">
    <property type="entry name" value="PROTOPORPHYRINOGEN OXIDASE"/>
    <property type="match status" value="1"/>
</dbReference>
<dbReference type="NCBIfam" id="TIGR00562">
    <property type="entry name" value="proto_IX_ox"/>
    <property type="match status" value="1"/>
</dbReference>
<dbReference type="SUPFAM" id="SSF51905">
    <property type="entry name" value="FAD/NAD(P)-binding domain"/>
    <property type="match status" value="1"/>
</dbReference>
<organism evidence="14 15">
    <name type="scientific">Corynebacterium pyruviciproducens ATCC BAA-1742</name>
    <dbReference type="NCBI Taxonomy" id="1125779"/>
    <lineage>
        <taxon>Bacteria</taxon>
        <taxon>Bacillati</taxon>
        <taxon>Actinomycetota</taxon>
        <taxon>Actinomycetes</taxon>
        <taxon>Mycobacteriales</taxon>
        <taxon>Corynebacteriaceae</taxon>
        <taxon>Corynebacterium</taxon>
    </lineage>
</organism>
<keyword evidence="8 12" id="KW-0285">Flavoprotein</keyword>
<evidence type="ECO:0000256" key="9">
    <source>
        <dbReference type="ARBA" id="ARBA00022827"/>
    </source>
</evidence>
<dbReference type="HOGENOM" id="CLU_009629_3_1_11"/>
<dbReference type="PANTHER" id="PTHR42923:SF3">
    <property type="entry name" value="PROTOPORPHYRINOGEN OXIDASE"/>
    <property type="match status" value="1"/>
</dbReference>
<comment type="pathway">
    <text evidence="4 12">Porphyrin-containing compound metabolism; protoheme biosynthesis.</text>
</comment>
<comment type="function">
    <text evidence="3 12">Involved in coproporphyrin-dependent heme b biosynthesis. Catalyzes the oxidation of coproporphyrinogen III to coproporphyrin III.</text>
</comment>
<evidence type="ECO:0000259" key="13">
    <source>
        <dbReference type="Pfam" id="PF01593"/>
    </source>
</evidence>
<name>S2YU60_9CORY</name>
<evidence type="ECO:0000256" key="11">
    <source>
        <dbReference type="ARBA" id="ARBA00023133"/>
    </source>
</evidence>
<comment type="cofactor">
    <cofactor evidence="2 12">
        <name>FAD</name>
        <dbReference type="ChEBI" id="CHEBI:57692"/>
    </cofactor>
</comment>
<dbReference type="InterPro" id="IPR036188">
    <property type="entry name" value="FAD/NAD-bd_sf"/>
</dbReference>
<dbReference type="eggNOG" id="COG1232">
    <property type="taxonomic scope" value="Bacteria"/>
</dbReference>
<protein>
    <recommendedName>
        <fullName evidence="7 12">Coproporphyrinogen III oxidase</fullName>
        <ecNumber evidence="6 12">1.3.3.15</ecNumber>
    </recommendedName>
</protein>
<evidence type="ECO:0000256" key="2">
    <source>
        <dbReference type="ARBA" id="ARBA00001974"/>
    </source>
</evidence>
<dbReference type="PATRIC" id="fig|1125779.3.peg.2249"/>
<reference evidence="14 15" key="1">
    <citation type="submission" date="2013-05" db="EMBL/GenBank/DDBJ databases">
        <title>The Genome Sequence of Corynebacterium pyruviciproducens 1773O (ATCC BAA-1742).</title>
        <authorList>
            <consortium name="The Broad Institute Genomics Platform"/>
            <person name="Earl A."/>
            <person name="Ward D."/>
            <person name="Feldgarden M."/>
            <person name="Gevers D."/>
            <person name="Tong J."/>
            <person name="Walker B."/>
            <person name="Young S."/>
            <person name="Zeng Q."/>
            <person name="Gargeya S."/>
            <person name="Fitzgerald M."/>
            <person name="Haas B."/>
            <person name="Abouelleil A."/>
            <person name="Allen A.W."/>
            <person name="Alvarado L."/>
            <person name="Arachchi H.M."/>
            <person name="Berlin A.M."/>
            <person name="Chapman S.B."/>
            <person name="Gainer-Dewar J."/>
            <person name="Goldberg J."/>
            <person name="Griggs A."/>
            <person name="Gujja S."/>
            <person name="Hansen M."/>
            <person name="Howarth C."/>
            <person name="Imamovic A."/>
            <person name="Ireland A."/>
            <person name="Larimer J."/>
            <person name="McCowan C."/>
            <person name="Murphy C."/>
            <person name="Pearson M."/>
            <person name="Poon T.W."/>
            <person name="Priest M."/>
            <person name="Roberts A."/>
            <person name="Saif S."/>
            <person name="Shea T."/>
            <person name="Sisk P."/>
            <person name="Sykes S."/>
            <person name="Wortman J."/>
            <person name="Nusbaum C."/>
            <person name="Birren B."/>
        </authorList>
    </citation>
    <scope>NUCLEOTIDE SEQUENCE [LARGE SCALE GENOMIC DNA]</scope>
    <source>
        <strain evidence="14 15">ATCC BAA-1742</strain>
    </source>
</reference>
<dbReference type="STRING" id="1125779.HMPREF1219_02303"/>
<sequence length="469" mass="50407">MMSVRFAVVGAGLAGLTAAYELKKNHKDAEVDVFEATDRIGGKLLTIDAEHGPTDMGAEAFINFRKDAHAFFEELGIEERVVYPAGRHSRMYAGGTLVELPRGGVMGIPASSKGLEEVISQESRDRIDGEKDADPIDWTIGEDRSLGALVRERYGDDVVDRLVDSMLGGVYSCNADDLGIRATVPQLAQEFDAMVTEGEKVTLSGAVQRIGEKRAGRTQAPNSKPMPVFGTFDEGFQVLYDCLAEASGASIYVDSFVTGIEKKDGGYVLKGAGEGVYDGVIFATPGPTVGMQLKELSPAAAEQASKQKLASCAVVSLKFASDEGLPDISGALVASDEKDMHAKAFTVSSKKWGHYEKRGGALVRVSFGKFGQDEILHEDPEKLIEWAQEDLKKVTGFSAELEEAYVQVWWGALPRYDAEHLDYVADFRDAIAELDGIEVCGAWVDGVGIPAIISGAKAAVQRLAPQVEA</sequence>
<evidence type="ECO:0000313" key="14">
    <source>
        <dbReference type="EMBL" id="EPD67886.1"/>
    </source>
</evidence>
<evidence type="ECO:0000256" key="10">
    <source>
        <dbReference type="ARBA" id="ARBA00023002"/>
    </source>
</evidence>
<evidence type="ECO:0000256" key="7">
    <source>
        <dbReference type="ARBA" id="ARBA00019046"/>
    </source>
</evidence>
<dbReference type="GO" id="GO:0005737">
    <property type="term" value="C:cytoplasm"/>
    <property type="evidence" value="ECO:0007669"/>
    <property type="project" value="UniProtKB-SubCell"/>
</dbReference>
<dbReference type="PRINTS" id="PR00419">
    <property type="entry name" value="ADXRDTASE"/>
</dbReference>
<evidence type="ECO:0000256" key="4">
    <source>
        <dbReference type="ARBA" id="ARBA00004744"/>
    </source>
</evidence>
<comment type="catalytic activity">
    <reaction evidence="1">
        <text>coproporphyrinogen III + 3 O2 = coproporphyrin III + 3 H2O2</text>
        <dbReference type="Rhea" id="RHEA:43436"/>
        <dbReference type="ChEBI" id="CHEBI:15379"/>
        <dbReference type="ChEBI" id="CHEBI:16240"/>
        <dbReference type="ChEBI" id="CHEBI:57309"/>
        <dbReference type="ChEBI" id="CHEBI:131725"/>
        <dbReference type="EC" id="1.3.3.15"/>
    </reaction>
    <physiologicalReaction direction="left-to-right" evidence="1">
        <dbReference type="Rhea" id="RHEA:43437"/>
    </physiologicalReaction>
</comment>
<dbReference type="Gene3D" id="3.50.50.60">
    <property type="entry name" value="FAD/NAD(P)-binding domain"/>
    <property type="match status" value="1"/>
</dbReference>
<evidence type="ECO:0000256" key="12">
    <source>
        <dbReference type="RuleBase" id="RU364052"/>
    </source>
</evidence>
<accession>S2YU60</accession>
<keyword evidence="12" id="KW-0963">Cytoplasm</keyword>
<dbReference type="AlphaFoldDB" id="S2YU60"/>
<evidence type="ECO:0000256" key="5">
    <source>
        <dbReference type="ARBA" id="ARBA00008310"/>
    </source>
</evidence>
<dbReference type="InterPro" id="IPR050464">
    <property type="entry name" value="Zeta_carotene_desat/Oxidored"/>
</dbReference>
<evidence type="ECO:0000256" key="8">
    <source>
        <dbReference type="ARBA" id="ARBA00022630"/>
    </source>
</evidence>
<dbReference type="UniPathway" id="UPA00252"/>
<keyword evidence="15" id="KW-1185">Reference proteome</keyword>
<dbReference type="EMBL" id="ATBY01000017">
    <property type="protein sequence ID" value="EPD67886.1"/>
    <property type="molecule type" value="Genomic_DNA"/>
</dbReference>
<comment type="caution">
    <text evidence="14">The sequence shown here is derived from an EMBL/GenBank/DDBJ whole genome shotgun (WGS) entry which is preliminary data.</text>
</comment>
<dbReference type="Pfam" id="PF01593">
    <property type="entry name" value="Amino_oxidase"/>
    <property type="match status" value="1"/>
</dbReference>
<dbReference type="Gene3D" id="3.90.660.20">
    <property type="entry name" value="Protoporphyrinogen oxidase, mitochondrial, domain 2"/>
    <property type="match status" value="1"/>
</dbReference>
<gene>
    <name evidence="14" type="ORF">HMPREF1219_02303</name>
</gene>
<dbReference type="GO" id="GO:0006783">
    <property type="term" value="P:heme biosynthetic process"/>
    <property type="evidence" value="ECO:0007669"/>
    <property type="project" value="UniProtKB-UniRule"/>
</dbReference>
<comment type="similarity">
    <text evidence="5 12">Belongs to the protoporphyrinogen/coproporphyrinogen oxidase family. Coproporphyrinogen III oxidase subfamily.</text>
</comment>
<evidence type="ECO:0000256" key="6">
    <source>
        <dbReference type="ARBA" id="ARBA00012402"/>
    </source>
</evidence>
<dbReference type="Gene3D" id="1.10.3110.10">
    <property type="entry name" value="protoporphyrinogen ix oxidase, domain 3"/>
    <property type="match status" value="1"/>
</dbReference>
<evidence type="ECO:0000256" key="3">
    <source>
        <dbReference type="ARBA" id="ARBA00002185"/>
    </source>
</evidence>
<dbReference type="InterPro" id="IPR004572">
    <property type="entry name" value="Protoporphyrinogen_oxidase"/>
</dbReference>
<keyword evidence="9 12" id="KW-0274">FAD</keyword>
<feature type="domain" description="Amine oxidase" evidence="13">
    <location>
        <begin position="13"/>
        <end position="460"/>
    </location>
</feature>
<keyword evidence="11 12" id="KW-0350">Heme biosynthesis</keyword>
<dbReference type="SUPFAM" id="SSF54373">
    <property type="entry name" value="FAD-linked reductases, C-terminal domain"/>
    <property type="match status" value="1"/>
</dbReference>
<dbReference type="Proteomes" id="UP000014408">
    <property type="component" value="Unassembled WGS sequence"/>
</dbReference>
<comment type="subcellular location">
    <subcellularLocation>
        <location evidence="12">Cytoplasm</location>
    </subcellularLocation>
</comment>
<dbReference type="InterPro" id="IPR002937">
    <property type="entry name" value="Amino_oxidase"/>
</dbReference>